<keyword evidence="3" id="KW-1185">Reference proteome</keyword>
<evidence type="ECO:0000259" key="1">
    <source>
        <dbReference type="Pfam" id="PF08955"/>
    </source>
</evidence>
<dbReference type="Pfam" id="PF08955">
    <property type="entry name" value="BofC_C"/>
    <property type="match status" value="1"/>
</dbReference>
<proteinExistence type="predicted"/>
<feature type="domain" description="Bypass of forespore C C-terminal" evidence="1">
    <location>
        <begin position="33"/>
        <end position="69"/>
    </location>
</feature>
<comment type="caution">
    <text evidence="2">The sequence shown here is derived from an EMBL/GenBank/DDBJ whole genome shotgun (WGS) entry which is preliminary data.</text>
</comment>
<dbReference type="Proteomes" id="UP000719942">
    <property type="component" value="Unassembled WGS sequence"/>
</dbReference>
<accession>A0ABS7DQ49</accession>
<name>A0ABS7DQ49_9FIRM</name>
<protein>
    <submittedName>
        <fullName evidence="2">BofC C-terminal domain-containing protein</fullName>
    </submittedName>
</protein>
<evidence type="ECO:0000313" key="3">
    <source>
        <dbReference type="Proteomes" id="UP000719942"/>
    </source>
</evidence>
<reference evidence="2 3" key="1">
    <citation type="submission" date="2021-03" db="EMBL/GenBank/DDBJ databases">
        <title>Caproiciproducens sp. nov. isolated from feces of cow.</title>
        <authorList>
            <person name="Choi J.-Y."/>
        </authorList>
    </citation>
    <scope>NUCLEOTIDE SEQUENCE [LARGE SCALE GENOMIC DNA]</scope>
    <source>
        <strain evidence="2 3">AGMB10547</strain>
    </source>
</reference>
<gene>
    <name evidence="2" type="ORF">J5W02_11335</name>
</gene>
<dbReference type="InterPro" id="IPR015050">
    <property type="entry name" value="BofC_C"/>
</dbReference>
<dbReference type="RefSeq" id="WP_219965801.1">
    <property type="nucleotide sequence ID" value="NZ_JAGFNZ010000004.1"/>
</dbReference>
<sequence length="70" mass="7914">MASRSSSVNTYTVKEYEGHIGVFYNNESTPYQEIDVEVASLPQADQVLLKDGIRVNDVDRLNSIIEDYES</sequence>
<organism evidence="2 3">
    <name type="scientific">Caproiciproducens faecalis</name>
    <dbReference type="NCBI Taxonomy" id="2820301"/>
    <lineage>
        <taxon>Bacteria</taxon>
        <taxon>Bacillati</taxon>
        <taxon>Bacillota</taxon>
        <taxon>Clostridia</taxon>
        <taxon>Eubacteriales</taxon>
        <taxon>Acutalibacteraceae</taxon>
        <taxon>Caproiciproducens</taxon>
    </lineage>
</organism>
<evidence type="ECO:0000313" key="2">
    <source>
        <dbReference type="EMBL" id="MBW7573402.1"/>
    </source>
</evidence>
<dbReference type="EMBL" id="JAGFNZ010000004">
    <property type="protein sequence ID" value="MBW7573402.1"/>
    <property type="molecule type" value="Genomic_DNA"/>
</dbReference>